<sequence>MKTILCALTTLLLFANAHADPSQPNLVKPLGQTGLWEQKPAFSDEFDGAAVDPKKWTTNIASWGPWTWDEKNAVQKDGKLVLSMTYEPHTRKNGLSLSYKSGIFRSKLKRTYGYYEARIKGCSLFPGACPAFWIYSDGKTSTGEVRYCEIDFVELQMNELNRETKVRDSVNQIDMNLHLRLADKDGKVRWVRPGTDPALCKNAWTAPWDPREDFHVYGCDVTPENIIWYIDGKEVARKPNQYWHLPMNLTLSLGLRYPHIGWVGQEMKPQPLAATEKGFPTSMEVDYVRVWERKS</sequence>
<dbReference type="InterPro" id="IPR048238">
    <property type="entry name" value="K-carrageenase"/>
</dbReference>
<accession>A0A7W7YLE6</accession>
<dbReference type="GO" id="GO:0005975">
    <property type="term" value="P:carbohydrate metabolic process"/>
    <property type="evidence" value="ECO:0007669"/>
    <property type="project" value="InterPro"/>
</dbReference>
<dbReference type="Proteomes" id="UP000534294">
    <property type="component" value="Unassembled WGS sequence"/>
</dbReference>
<dbReference type="InterPro" id="IPR050546">
    <property type="entry name" value="Glycosyl_Hydrlase_16"/>
</dbReference>
<gene>
    <name evidence="4" type="ORF">HNQ64_002487</name>
</gene>
<organism evidence="4 5">
    <name type="scientific">Prosthecobacter dejongeii</name>
    <dbReference type="NCBI Taxonomy" id="48465"/>
    <lineage>
        <taxon>Bacteria</taxon>
        <taxon>Pseudomonadati</taxon>
        <taxon>Verrucomicrobiota</taxon>
        <taxon>Verrucomicrobiia</taxon>
        <taxon>Verrucomicrobiales</taxon>
        <taxon>Verrucomicrobiaceae</taxon>
        <taxon>Prosthecobacter</taxon>
    </lineage>
</organism>
<dbReference type="PANTHER" id="PTHR10963">
    <property type="entry name" value="GLYCOSYL HYDROLASE-RELATED"/>
    <property type="match status" value="1"/>
</dbReference>
<dbReference type="InterPro" id="IPR013320">
    <property type="entry name" value="ConA-like_dom_sf"/>
</dbReference>
<comment type="caution">
    <text evidence="4">The sequence shown here is derived from an EMBL/GenBank/DDBJ whole genome shotgun (WGS) entry which is preliminary data.</text>
</comment>
<proteinExistence type="inferred from homology"/>
<dbReference type="RefSeq" id="WP_184208837.1">
    <property type="nucleotide sequence ID" value="NZ_JACHIF010000004.1"/>
</dbReference>
<dbReference type="AlphaFoldDB" id="A0A7W7YLE6"/>
<dbReference type="Pfam" id="PF00722">
    <property type="entry name" value="Glyco_hydro_16"/>
    <property type="match status" value="1"/>
</dbReference>
<feature type="chain" id="PRO_5031221838" evidence="2">
    <location>
        <begin position="20"/>
        <end position="295"/>
    </location>
</feature>
<protein>
    <submittedName>
        <fullName evidence="4">Beta-glucanase (GH16 family)</fullName>
    </submittedName>
</protein>
<name>A0A7W7YLE6_9BACT</name>
<evidence type="ECO:0000313" key="4">
    <source>
        <dbReference type="EMBL" id="MBB5038229.1"/>
    </source>
</evidence>
<feature type="domain" description="GH16" evidence="3">
    <location>
        <begin position="21"/>
        <end position="295"/>
    </location>
</feature>
<dbReference type="PANTHER" id="PTHR10963:SF55">
    <property type="entry name" value="GLYCOSIDE HYDROLASE FAMILY 16 PROTEIN"/>
    <property type="match status" value="1"/>
</dbReference>
<dbReference type="NCBIfam" id="NF041449">
    <property type="entry name" value="K_carrageenase"/>
    <property type="match status" value="1"/>
</dbReference>
<evidence type="ECO:0000259" key="3">
    <source>
        <dbReference type="PROSITE" id="PS51762"/>
    </source>
</evidence>
<comment type="similarity">
    <text evidence="1">Belongs to the glycosyl hydrolase 16 family.</text>
</comment>
<evidence type="ECO:0000256" key="1">
    <source>
        <dbReference type="ARBA" id="ARBA00006865"/>
    </source>
</evidence>
<dbReference type="GO" id="GO:0004553">
    <property type="term" value="F:hydrolase activity, hydrolyzing O-glycosyl compounds"/>
    <property type="evidence" value="ECO:0007669"/>
    <property type="project" value="InterPro"/>
</dbReference>
<reference evidence="4 5" key="1">
    <citation type="submission" date="2020-08" db="EMBL/GenBank/DDBJ databases">
        <title>Genomic Encyclopedia of Type Strains, Phase IV (KMG-IV): sequencing the most valuable type-strain genomes for metagenomic binning, comparative biology and taxonomic classification.</title>
        <authorList>
            <person name="Goeker M."/>
        </authorList>
    </citation>
    <scope>NUCLEOTIDE SEQUENCE [LARGE SCALE GENOMIC DNA]</scope>
    <source>
        <strain evidence="4 5">DSM 12251</strain>
    </source>
</reference>
<dbReference type="SUPFAM" id="SSF49899">
    <property type="entry name" value="Concanavalin A-like lectins/glucanases"/>
    <property type="match status" value="1"/>
</dbReference>
<evidence type="ECO:0000256" key="2">
    <source>
        <dbReference type="SAM" id="SignalP"/>
    </source>
</evidence>
<keyword evidence="2" id="KW-0732">Signal</keyword>
<keyword evidence="5" id="KW-1185">Reference proteome</keyword>
<feature type="signal peptide" evidence="2">
    <location>
        <begin position="1"/>
        <end position="19"/>
    </location>
</feature>
<dbReference type="Gene3D" id="2.60.120.200">
    <property type="match status" value="1"/>
</dbReference>
<dbReference type="InterPro" id="IPR000757">
    <property type="entry name" value="Beta-glucanase-like"/>
</dbReference>
<dbReference type="PROSITE" id="PS51762">
    <property type="entry name" value="GH16_2"/>
    <property type="match status" value="1"/>
</dbReference>
<dbReference type="EMBL" id="JACHIF010000004">
    <property type="protein sequence ID" value="MBB5038229.1"/>
    <property type="molecule type" value="Genomic_DNA"/>
</dbReference>
<evidence type="ECO:0000313" key="5">
    <source>
        <dbReference type="Proteomes" id="UP000534294"/>
    </source>
</evidence>